<feature type="coiled-coil region" evidence="1">
    <location>
        <begin position="63"/>
        <end position="90"/>
    </location>
</feature>
<name>A0A6V7TXG7_MELEN</name>
<feature type="compositionally biased region" description="Polar residues" evidence="2">
    <location>
        <begin position="96"/>
        <end position="108"/>
    </location>
</feature>
<sequence length="146" mass="16110">MADDLYENPSHLQVTQSSPTTALAPTTGDTSYNSSVYLMSLVDKQMEQLTEKDKIIQTKDEEIKNKNAIIAQKDEEIARLKSRNIKLEMAASTSRAVWNEILPSTSKGTSKDAGKADDGKGKPDVTIKKDEPKKKSDPEAKKKGQK</sequence>
<comment type="caution">
    <text evidence="3">The sequence shown here is derived from an EMBL/GenBank/DDBJ whole genome shotgun (WGS) entry which is preliminary data.</text>
</comment>
<feature type="compositionally biased region" description="Polar residues" evidence="2">
    <location>
        <begin position="10"/>
        <end position="28"/>
    </location>
</feature>
<dbReference type="AlphaFoldDB" id="A0A6V7TXG7"/>
<gene>
    <name evidence="3" type="ORF">MENT_LOCUS5460</name>
</gene>
<keyword evidence="1" id="KW-0175">Coiled coil</keyword>
<evidence type="ECO:0000256" key="2">
    <source>
        <dbReference type="SAM" id="MobiDB-lite"/>
    </source>
</evidence>
<feature type="compositionally biased region" description="Basic and acidic residues" evidence="2">
    <location>
        <begin position="109"/>
        <end position="146"/>
    </location>
</feature>
<organism evidence="3 4">
    <name type="scientific">Meloidogyne enterolobii</name>
    <name type="common">Root-knot nematode worm</name>
    <name type="synonym">Meloidogyne mayaguensis</name>
    <dbReference type="NCBI Taxonomy" id="390850"/>
    <lineage>
        <taxon>Eukaryota</taxon>
        <taxon>Metazoa</taxon>
        <taxon>Ecdysozoa</taxon>
        <taxon>Nematoda</taxon>
        <taxon>Chromadorea</taxon>
        <taxon>Rhabditida</taxon>
        <taxon>Tylenchina</taxon>
        <taxon>Tylenchomorpha</taxon>
        <taxon>Tylenchoidea</taxon>
        <taxon>Meloidogynidae</taxon>
        <taxon>Meloidogyninae</taxon>
        <taxon>Meloidogyne</taxon>
    </lineage>
</organism>
<dbReference type="Proteomes" id="UP000580250">
    <property type="component" value="Unassembled WGS sequence"/>
</dbReference>
<protein>
    <submittedName>
        <fullName evidence="3">Uncharacterized protein</fullName>
    </submittedName>
</protein>
<evidence type="ECO:0000256" key="1">
    <source>
        <dbReference type="SAM" id="Coils"/>
    </source>
</evidence>
<proteinExistence type="predicted"/>
<evidence type="ECO:0000313" key="4">
    <source>
        <dbReference type="Proteomes" id="UP000580250"/>
    </source>
</evidence>
<dbReference type="EMBL" id="CAJEWN010000020">
    <property type="protein sequence ID" value="CAD2137519.1"/>
    <property type="molecule type" value="Genomic_DNA"/>
</dbReference>
<evidence type="ECO:0000313" key="3">
    <source>
        <dbReference type="EMBL" id="CAD2137519.1"/>
    </source>
</evidence>
<feature type="region of interest" description="Disordered" evidence="2">
    <location>
        <begin position="96"/>
        <end position="146"/>
    </location>
</feature>
<reference evidence="3 4" key="1">
    <citation type="submission" date="2020-08" db="EMBL/GenBank/DDBJ databases">
        <authorList>
            <person name="Koutsovoulos G."/>
            <person name="Danchin GJ E."/>
        </authorList>
    </citation>
    <scope>NUCLEOTIDE SEQUENCE [LARGE SCALE GENOMIC DNA]</scope>
</reference>
<accession>A0A6V7TXG7</accession>
<feature type="region of interest" description="Disordered" evidence="2">
    <location>
        <begin position="1"/>
        <end position="28"/>
    </location>
</feature>